<keyword evidence="2" id="KW-1185">Reference proteome</keyword>
<dbReference type="Gene3D" id="2.60.120.620">
    <property type="entry name" value="q2cbj1_9rhob like domain"/>
    <property type="match status" value="1"/>
</dbReference>
<protein>
    <submittedName>
        <fullName evidence="1">Dioxygenase cnsJ</fullName>
    </submittedName>
</protein>
<organism evidence="1 2">
    <name type="scientific">Penicillium cinerascens</name>
    <dbReference type="NCBI Taxonomy" id="70096"/>
    <lineage>
        <taxon>Eukaryota</taxon>
        <taxon>Fungi</taxon>
        <taxon>Dikarya</taxon>
        <taxon>Ascomycota</taxon>
        <taxon>Pezizomycotina</taxon>
        <taxon>Eurotiomycetes</taxon>
        <taxon>Eurotiomycetidae</taxon>
        <taxon>Eurotiales</taxon>
        <taxon>Aspergillaceae</taxon>
        <taxon>Penicillium</taxon>
    </lineage>
</organism>
<keyword evidence="1" id="KW-0560">Oxidoreductase</keyword>
<dbReference type="SUPFAM" id="SSF51197">
    <property type="entry name" value="Clavaminate synthase-like"/>
    <property type="match status" value="1"/>
</dbReference>
<comment type="caution">
    <text evidence="1">The sequence shown here is derived from an EMBL/GenBank/DDBJ whole genome shotgun (WGS) entry which is preliminary data.</text>
</comment>
<reference evidence="1" key="2">
    <citation type="journal article" date="2023" name="IMA Fungus">
        <title>Comparative genomic study of the Penicillium genus elucidates a diverse pangenome and 15 lateral gene transfer events.</title>
        <authorList>
            <person name="Petersen C."/>
            <person name="Sorensen T."/>
            <person name="Nielsen M.R."/>
            <person name="Sondergaard T.E."/>
            <person name="Sorensen J.L."/>
            <person name="Fitzpatrick D.A."/>
            <person name="Frisvad J.C."/>
            <person name="Nielsen K.L."/>
        </authorList>
    </citation>
    <scope>NUCLEOTIDE SEQUENCE</scope>
    <source>
        <strain evidence="1">IBT 15544</strain>
    </source>
</reference>
<dbReference type="EMBL" id="JAPQKR010000004">
    <property type="protein sequence ID" value="KAJ5219028.1"/>
    <property type="molecule type" value="Genomic_DNA"/>
</dbReference>
<evidence type="ECO:0000313" key="2">
    <source>
        <dbReference type="Proteomes" id="UP001150904"/>
    </source>
</evidence>
<dbReference type="GO" id="GO:0051213">
    <property type="term" value="F:dioxygenase activity"/>
    <property type="evidence" value="ECO:0007669"/>
    <property type="project" value="UniProtKB-KW"/>
</dbReference>
<dbReference type="InterPro" id="IPR008775">
    <property type="entry name" value="Phytyl_CoA_dOase-like"/>
</dbReference>
<evidence type="ECO:0000313" key="1">
    <source>
        <dbReference type="EMBL" id="KAJ5219028.1"/>
    </source>
</evidence>
<dbReference type="RefSeq" id="XP_058313601.1">
    <property type="nucleotide sequence ID" value="XM_058448190.1"/>
</dbReference>
<accession>A0A9W9NFY5</accession>
<keyword evidence="1" id="KW-0223">Dioxygenase</keyword>
<reference evidence="1" key="1">
    <citation type="submission" date="2022-12" db="EMBL/GenBank/DDBJ databases">
        <authorList>
            <person name="Petersen C."/>
        </authorList>
    </citation>
    <scope>NUCLEOTIDE SEQUENCE</scope>
    <source>
        <strain evidence="1">IBT 15544</strain>
    </source>
</reference>
<dbReference type="Proteomes" id="UP001150904">
    <property type="component" value="Unassembled WGS sequence"/>
</dbReference>
<name>A0A9W9NFY5_9EURO</name>
<dbReference type="GeneID" id="83175490"/>
<dbReference type="AlphaFoldDB" id="A0A9W9NFY5"/>
<proteinExistence type="predicted"/>
<gene>
    <name evidence="1" type="ORF">N7498_001127</name>
</gene>
<dbReference type="Pfam" id="PF05721">
    <property type="entry name" value="PhyH"/>
    <property type="match status" value="1"/>
</dbReference>
<sequence length="274" mass="29725">MFPETTINRVRQDLEQHVPAAGNFDGVQSSTSVVTGLLSKSHDYAISMVGHEVFLKVVDYFLSEQAGPFQIAPGIGATVTIKPQLDSTLGAFVHPGGQPQALHRDDVDRANVQPAVEHYVLGRDTNVTMLSALTETTGANGATRVIPGSHLWDYNRPIPDSGDSSLIDADLRPGDSLFILGSVIHGAGGNSTAASRAKVAVFATRGRLRQMENQFLACDMETVAKFPQWLQRFMGYSIGQPATGWVDKKDPLLVVNPESRPSEDLWDQSLNSFH</sequence>
<dbReference type="OrthoDB" id="445007at2759"/>